<dbReference type="OrthoDB" id="10067343at2759"/>
<proteinExistence type="inferred from homology"/>
<dbReference type="InterPro" id="IPR011990">
    <property type="entry name" value="TPR-like_helical_dom_sf"/>
</dbReference>
<evidence type="ECO:0000256" key="6">
    <source>
        <dbReference type="ARBA" id="ARBA00023187"/>
    </source>
</evidence>
<dbReference type="eggNOG" id="KOG2047">
    <property type="taxonomic scope" value="Eukaryota"/>
</dbReference>
<dbReference type="GO" id="GO:0000349">
    <property type="term" value="P:generation of catalytic spliceosome for first transesterification step"/>
    <property type="evidence" value="ECO:0000318"/>
    <property type="project" value="GO_Central"/>
</dbReference>
<keyword evidence="6" id="KW-0508">mRNA splicing</keyword>
<reference evidence="13 14" key="3">
    <citation type="journal article" date="2013" name="Genome Biol.">
        <title>Assembly of a phased diploid Candida albicans genome facilitates allele-specific measurements and provides a simple model for repeat and indel structure.</title>
        <authorList>
            <person name="Muzzey D."/>
            <person name="Schwartz K."/>
            <person name="Weissman J.S."/>
            <person name="Sherlock G."/>
        </authorList>
    </citation>
    <scope>NUCLEOTIDE SEQUENCE [LARGE SCALE GENOMIC DNA]</scope>
    <source>
        <strain evidence="14">SC5314 / ATCC MYA-2876</strain>
    </source>
</reference>
<reference evidence="13 14" key="1">
    <citation type="journal article" date="2004" name="Proc. Natl. Acad. Sci. U.S.A.">
        <title>The diploid genome sequence of Candida albicans.</title>
        <authorList>
            <person name="Jones T."/>
            <person name="Federspiel N.A."/>
            <person name="Chibana H."/>
            <person name="Dungan J."/>
            <person name="Kalman S."/>
            <person name="Magee B.B."/>
            <person name="Newport G."/>
            <person name="Thorstenson Y.R."/>
            <person name="Agabian N."/>
            <person name="Magee P.T."/>
            <person name="Davis R.W."/>
            <person name="Scherer S."/>
        </authorList>
    </citation>
    <scope>NUCLEOTIDE SEQUENCE [LARGE SCALE GENOMIC DNA]</scope>
    <source>
        <strain evidence="14">SC5314 / ATCC MYA-2876</strain>
    </source>
</reference>
<dbReference type="InParanoid" id="A0A1D8PMK6"/>
<dbReference type="InterPro" id="IPR045075">
    <property type="entry name" value="Syf1-like"/>
</dbReference>
<dbReference type="InterPro" id="IPR056350">
    <property type="entry name" value="HAT_Syf1_central"/>
</dbReference>
<evidence type="ECO:0000256" key="8">
    <source>
        <dbReference type="ARBA" id="ARBA00039472"/>
    </source>
</evidence>
<evidence type="ECO:0000259" key="10">
    <source>
        <dbReference type="Pfam" id="PF23231"/>
    </source>
</evidence>
<dbReference type="GO" id="GO:0044180">
    <property type="term" value="P:filamentous growth of a unicellular organism"/>
    <property type="evidence" value="ECO:0000315"/>
    <property type="project" value="CGD"/>
</dbReference>
<dbReference type="CGD" id="CAL0000190481">
    <property type="gene designation" value="SYF1"/>
</dbReference>
<sequence>MTLDLDKLIADEDISYEESISKDPTNISTWISYYNFKSNATSTTSLYNKLFILYRSVKSNPTSIELWQLLIDLVLLEQSQIQSDTIIEIFETALINLSTNHEIWIQFFKYLLLTSSDGDDGEYHINKVTYIRRMFNNCLKSIPLVDHILIWPLYLQFADTIGGITAVKIYLKYKQFLPLSILQGKENVNKQRNYGMNLHEIIDKLRKFGDVENVMKFYYEIITNPNDYAKLPQPIVYYLFQYIDLLIRIKKSFDDDYFETLLTKSLYQYPDHLGKLYIKATKYFKSRGNIEKTRYYYNQGIKKCCTIKDFTMIYDSYLQFEENQVTEITEKVDPESDLGSLYLDDFEKLIDDRKILLNDMKLRQNINDLDTWFERFEIIETQTPDDLNLLIQTLTQALKSINPLKVVTTNNSKLSGIWLKYVDIYSSRGDFQTADLIFSKSVLSQYIDPDELAELYINWSEMILGSDKFPETKAIEILDDILYREYSDINYTDNSKPVQQRIIKSIKLWNFYIDLLESFIESDNQLKEIEKVTNAYQHLIKLKIATPRIMINFAQFLESWNQYEQCFNVLHQALKIFQNDNQIKFEIWNVYLIKAIKHIQLTERIRDLFEQSINEIAAYLVKPILLLYYQYELDQGYTYNAIKILIKSLTEKFTPAQKDHKLSTTNPQQRKEINLSKFEIYKLIMIELGEIQDIEQFNKIGTMAMNDEYLSNYQLFDLGSRFIKFEISTVTATAAATTNGNITTTSDSQWGRIRELFKFLCQSTLLDESWKMWESFEMEYGDELSFKDMLRFKRIVLNSIANDKAIRESANPMGFLKSMSITTTPNTKTESDEKIANPDIIDIDM</sequence>
<dbReference type="RefSeq" id="XP_715549.2">
    <property type="nucleotide sequence ID" value="XM_710456.2"/>
</dbReference>
<dbReference type="PANTHER" id="PTHR11246">
    <property type="entry name" value="PRE-MRNA SPLICING FACTOR"/>
    <property type="match status" value="1"/>
</dbReference>
<evidence type="ECO:0000313" key="12">
    <source>
        <dbReference type="CGD" id="CAL0000190481"/>
    </source>
</evidence>
<dbReference type="Proteomes" id="UP000000559">
    <property type="component" value="Chromosome 4"/>
</dbReference>
<protein>
    <recommendedName>
        <fullName evidence="8">Pre-mRNA-splicing factor SYF1</fullName>
    </recommendedName>
</protein>
<evidence type="ECO:0000256" key="2">
    <source>
        <dbReference type="ARBA" id="ARBA00008644"/>
    </source>
</evidence>
<accession>A0A1D8PMK6</accession>
<feature type="domain" description="Pre-mRNA-splicing factor Syf1-like N-terminal HAT-repeats" evidence="11">
    <location>
        <begin position="12"/>
        <end position="178"/>
    </location>
</feature>
<dbReference type="SMART" id="SM00386">
    <property type="entry name" value="HAT"/>
    <property type="match status" value="8"/>
</dbReference>
<dbReference type="VEuPathDB" id="FungiDB:C4_06410W_A"/>
<evidence type="ECO:0000256" key="1">
    <source>
        <dbReference type="ARBA" id="ARBA00004123"/>
    </source>
</evidence>
<dbReference type="GO" id="GO:0071007">
    <property type="term" value="C:U2-type catalytic step 2 spliceosome"/>
    <property type="evidence" value="ECO:0000318"/>
    <property type="project" value="GO_Central"/>
</dbReference>
<dbReference type="SUPFAM" id="SSF48452">
    <property type="entry name" value="TPR-like"/>
    <property type="match status" value="1"/>
</dbReference>
<dbReference type="InterPro" id="IPR003107">
    <property type="entry name" value="HAT"/>
</dbReference>
<dbReference type="PANTHER" id="PTHR11246:SF5">
    <property type="entry name" value="PRE-MRNA-SPLICING FACTOR SYF1"/>
    <property type="match status" value="1"/>
</dbReference>
<evidence type="ECO:0000259" key="9">
    <source>
        <dbReference type="Pfam" id="PF23220"/>
    </source>
</evidence>
<keyword evidence="7" id="KW-0539">Nucleus</keyword>
<dbReference type="KEGG" id="cal:CAALFM_C406410WA"/>
<dbReference type="EMBL" id="CP017626">
    <property type="protein sequence ID" value="AOW29365.1"/>
    <property type="molecule type" value="Genomic_DNA"/>
</dbReference>
<reference evidence="13 14" key="2">
    <citation type="journal article" date="2007" name="Genome Biol.">
        <title>Assembly of the Candida albicans genome into sixteen supercontigs aligned on the eight chromosomes.</title>
        <authorList>
            <person name="van het Hoog M."/>
            <person name="Rast T.J."/>
            <person name="Martchenko M."/>
            <person name="Grindle S."/>
            <person name="Dignard D."/>
            <person name="Hogues H."/>
            <person name="Cuomo C."/>
            <person name="Berriman M."/>
            <person name="Scherer S."/>
            <person name="Magee B.B."/>
            <person name="Whiteway M."/>
            <person name="Chibana H."/>
            <person name="Nantel A."/>
            <person name="Magee P.T."/>
        </authorList>
    </citation>
    <scope>GENOME REANNOTATION</scope>
    <source>
        <strain evidence="14">SC5314 / ATCC MYA-2876</strain>
    </source>
</reference>
<evidence type="ECO:0000256" key="4">
    <source>
        <dbReference type="ARBA" id="ARBA00022728"/>
    </source>
</evidence>
<dbReference type="STRING" id="237561.A0A1D8PMK6"/>
<dbReference type="FunCoup" id="A0A1D8PMK6">
    <property type="interactions" value="1103"/>
</dbReference>
<dbReference type="GeneID" id="3642796"/>
<dbReference type="Pfam" id="PF23233">
    <property type="entry name" value="HAT_Syf1_CNRKL1_N"/>
    <property type="match status" value="1"/>
</dbReference>
<comment type="similarity">
    <text evidence="2">Belongs to the crooked-neck family.</text>
</comment>
<evidence type="ECO:0000256" key="3">
    <source>
        <dbReference type="ARBA" id="ARBA00022664"/>
    </source>
</evidence>
<keyword evidence="5" id="KW-0677">Repeat</keyword>
<name>A0A1D8PMK6_CANAL</name>
<dbReference type="InterPro" id="IPR055433">
    <property type="entry name" value="HAT_Syf1-like_N"/>
</dbReference>
<dbReference type="Gene3D" id="1.25.40.10">
    <property type="entry name" value="Tetratricopeptide repeat domain"/>
    <property type="match status" value="2"/>
</dbReference>
<comment type="subcellular location">
    <subcellularLocation>
        <location evidence="1">Nucleus</location>
    </subcellularLocation>
</comment>
<dbReference type="Pfam" id="PF23220">
    <property type="entry name" value="HAT_Syf1_M"/>
    <property type="match status" value="1"/>
</dbReference>
<feature type="domain" description="Pre-mRNA-splicing factor SYF1 central HAT repeats" evidence="9">
    <location>
        <begin position="200"/>
        <end position="401"/>
    </location>
</feature>
<dbReference type="GO" id="GO:0071014">
    <property type="term" value="C:post-mRNA release spliceosomal complex"/>
    <property type="evidence" value="ECO:0000318"/>
    <property type="project" value="GO_Central"/>
</dbReference>
<dbReference type="InterPro" id="IPR055430">
    <property type="entry name" value="HAT_Syf1_CNRKL1_C"/>
</dbReference>
<evidence type="ECO:0000313" key="14">
    <source>
        <dbReference type="Proteomes" id="UP000000559"/>
    </source>
</evidence>
<gene>
    <name evidence="12" type="primary">SYF1</name>
    <name evidence="13" type="ordered locus">CAALFM_C406410WA</name>
    <name evidence="12" type="ordered locus">orf19.10411</name>
</gene>
<organism evidence="13 14">
    <name type="scientific">Candida albicans (strain SC5314 / ATCC MYA-2876)</name>
    <name type="common">Yeast</name>
    <dbReference type="NCBI Taxonomy" id="237561"/>
    <lineage>
        <taxon>Eukaryota</taxon>
        <taxon>Fungi</taxon>
        <taxon>Dikarya</taxon>
        <taxon>Ascomycota</taxon>
        <taxon>Saccharomycotina</taxon>
        <taxon>Pichiomycetes</taxon>
        <taxon>Debaryomycetaceae</taxon>
        <taxon>Candida/Lodderomyces clade</taxon>
        <taxon>Candida</taxon>
    </lineage>
</organism>
<feature type="domain" description="Pre-mRNA-splicing factor Syf1/CRNKL1-like C-terminal HAT-repeats" evidence="10">
    <location>
        <begin position="411"/>
        <end position="648"/>
    </location>
</feature>
<keyword evidence="14" id="KW-1185">Reference proteome</keyword>
<evidence type="ECO:0000256" key="5">
    <source>
        <dbReference type="ARBA" id="ARBA00022737"/>
    </source>
</evidence>
<evidence type="ECO:0000256" key="7">
    <source>
        <dbReference type="ARBA" id="ARBA00023242"/>
    </source>
</evidence>
<dbReference type="AlphaFoldDB" id="A0A1D8PMK6"/>
<dbReference type="GO" id="GO:0000398">
    <property type="term" value="P:mRNA splicing, via spliceosome"/>
    <property type="evidence" value="ECO:0000318"/>
    <property type="project" value="GO_Central"/>
</dbReference>
<keyword evidence="3" id="KW-0507">mRNA processing</keyword>
<keyword evidence="4" id="KW-0747">Spliceosome</keyword>
<dbReference type="Pfam" id="PF23231">
    <property type="entry name" value="HAT_Syf1_CNRKL1_C"/>
    <property type="match status" value="1"/>
</dbReference>
<dbReference type="GO" id="GO:0000974">
    <property type="term" value="C:Prp19 complex"/>
    <property type="evidence" value="ECO:0000318"/>
    <property type="project" value="GO_Central"/>
</dbReference>
<evidence type="ECO:0000259" key="11">
    <source>
        <dbReference type="Pfam" id="PF23233"/>
    </source>
</evidence>
<evidence type="ECO:0000313" key="13">
    <source>
        <dbReference type="EMBL" id="AOW29365.1"/>
    </source>
</evidence>